<dbReference type="EMBL" id="LT158599">
    <property type="protein sequence ID" value="CVK32070.1"/>
    <property type="molecule type" value="Genomic_DNA"/>
</dbReference>
<dbReference type="Pfam" id="PF15615">
    <property type="entry name" value="TerB_C"/>
    <property type="match status" value="1"/>
</dbReference>
<dbReference type="Gene3D" id="1.10.3680.10">
    <property type="entry name" value="TerB-like"/>
    <property type="match status" value="1"/>
</dbReference>
<dbReference type="AlphaFoldDB" id="A0A0X3BJM8"/>
<gene>
    <name evidence="5" type="ORF">MMAB1_0856</name>
</gene>
<dbReference type="SUPFAM" id="SSF158682">
    <property type="entry name" value="TerB-like"/>
    <property type="match status" value="1"/>
</dbReference>
<reference evidence="5 6" key="1">
    <citation type="submission" date="2016-01" db="EMBL/GenBank/DDBJ databases">
        <authorList>
            <person name="Manzoor S."/>
        </authorList>
    </citation>
    <scope>NUCLEOTIDE SEQUENCE [LARGE SCALE GENOMIC DNA]</scope>
    <source>
        <strain evidence="5">Methanoculleus sp MAB1</strain>
    </source>
</reference>
<feature type="domain" description="TerB-C" evidence="4">
    <location>
        <begin position="663"/>
        <end position="796"/>
    </location>
</feature>
<evidence type="ECO:0000313" key="6">
    <source>
        <dbReference type="Proteomes" id="UP000069850"/>
    </source>
</evidence>
<dbReference type="Pfam" id="PF05099">
    <property type="entry name" value="TerB"/>
    <property type="match status" value="1"/>
</dbReference>
<dbReference type="InterPro" id="IPR029024">
    <property type="entry name" value="TerB-like"/>
</dbReference>
<evidence type="ECO:0000313" key="5">
    <source>
        <dbReference type="EMBL" id="CVK32070.1"/>
    </source>
</evidence>
<evidence type="ECO:0000259" key="3">
    <source>
        <dbReference type="Pfam" id="PF13208"/>
    </source>
</evidence>
<evidence type="ECO:0000259" key="2">
    <source>
        <dbReference type="Pfam" id="PF05099"/>
    </source>
</evidence>
<proteinExistence type="predicted"/>
<feature type="region of interest" description="Disordered" evidence="1">
    <location>
        <begin position="31"/>
        <end position="62"/>
    </location>
</feature>
<name>A0A0X3BJM8_9EURY</name>
<feature type="domain" description="TerB N-terminal" evidence="3">
    <location>
        <begin position="105"/>
        <end position="284"/>
    </location>
</feature>
<organism evidence="5 6">
    <name type="scientific">Methanoculleus bourgensis</name>
    <dbReference type="NCBI Taxonomy" id="83986"/>
    <lineage>
        <taxon>Archaea</taxon>
        <taxon>Methanobacteriati</taxon>
        <taxon>Methanobacteriota</taxon>
        <taxon>Stenosarchaea group</taxon>
        <taxon>Methanomicrobia</taxon>
        <taxon>Methanomicrobiales</taxon>
        <taxon>Methanomicrobiaceae</taxon>
        <taxon>Methanoculleus</taxon>
    </lineage>
</organism>
<dbReference type="Pfam" id="PF13208">
    <property type="entry name" value="TerB_N"/>
    <property type="match status" value="1"/>
</dbReference>
<evidence type="ECO:0000256" key="1">
    <source>
        <dbReference type="SAM" id="MobiDB-lite"/>
    </source>
</evidence>
<dbReference type="GeneID" id="27136851"/>
<dbReference type="KEGG" id="mema:MMAB1_0856"/>
<evidence type="ECO:0008006" key="7">
    <source>
        <dbReference type="Google" id="ProtNLM"/>
    </source>
</evidence>
<dbReference type="InterPro" id="IPR007791">
    <property type="entry name" value="DjlA_N"/>
</dbReference>
<dbReference type="Proteomes" id="UP000069850">
    <property type="component" value="Chromosome 1"/>
</dbReference>
<accession>A0A0X3BJM8</accession>
<dbReference type="RefSeq" id="WP_024265350.1">
    <property type="nucleotide sequence ID" value="NZ_LT158599.1"/>
</dbReference>
<dbReference type="InterPro" id="IPR025266">
    <property type="entry name" value="TerB_N"/>
</dbReference>
<dbReference type="InterPro" id="IPR028932">
    <property type="entry name" value="TerB-C"/>
</dbReference>
<dbReference type="CDD" id="cd07176">
    <property type="entry name" value="terB"/>
    <property type="match status" value="1"/>
</dbReference>
<sequence>MSAIIGVIAIAFLILGILLFFGLRSLQKQTDTTLHSPDGSKKLDKPQNTGIPDSKEVTTKVVPPPPRISSVRVVTPTAVLDAKRTVTQISQDSKDNTLLWAGMETPITVHGYAIQNPLVYWSRGSVSPDEASCLDITLPVGQSCNPDTPPLPYWPCYSQLTPDQRARYLLWLSTGKDSDLEEIGYAFLYFYGLEKRALIDKRDLDSIVPEVQRLLERYRASRSFNAYLGSFIAYMAALRLENLSEGDIREYFSDMTTLTESMTMVGLAWYAQKGKPLPWQLAYSVARHFSGVNIPSAVKKENSYLEKLFRARYLSMFSGGLSVVPAKNPYRLEYKPASPSILTNHSNIPGKTVPTIEPCPIPNPLGRKKQFSNLFSLLDNCVQDVKPFVTQLSKGKGAITWQTYASLPEELRATIPHPDQDAWDRLFEEHRQEKTWALVTTSSLAEVIGLENRYRLTVVQSRNLVQTVRDGGYIILPDIRHAGNSYQWDETLALLPLPADSKGDLSPSFPSYALMLELGVGIAASDGYIDPTEQAHLHTFFEENFVLSSFEKQCLEALEDLYYQKPPSLTRLGKRLKEGLDPDTRLSVAQYLVGMTTADGIIDPKEKKNLDRIFKAMEIEEGYLHWLLARSGKVDPADAPVVVHSGTEYTDGESIPLPGTEIAPSFAIDESAVAKIQTETMEVSAILDKIFTKEETDSGDFVLGGENEPKNIRIHETSSSEYFCMEGLQPRYVPVLEKLLTAEVWTRDEFVHLVQCHNCMPQATLEAINIWAETELGDFLLEDDDGSVRVDRDLIES</sequence>
<evidence type="ECO:0000259" key="4">
    <source>
        <dbReference type="Pfam" id="PF15615"/>
    </source>
</evidence>
<dbReference type="OrthoDB" id="112148at2157"/>
<dbReference type="GeneID" id="13354321"/>
<feature type="domain" description="Co-chaperone DjlA N-terminal" evidence="2">
    <location>
        <begin position="518"/>
        <end position="621"/>
    </location>
</feature>
<protein>
    <recommendedName>
        <fullName evidence="7">Tellurite resistance protein TerB</fullName>
    </recommendedName>
</protein>